<dbReference type="Gene3D" id="2.40.50.140">
    <property type="entry name" value="Nucleic acid-binding proteins"/>
    <property type="match status" value="1"/>
</dbReference>
<reference evidence="8" key="1">
    <citation type="journal article" date="2020" name="Stud. Mycol.">
        <title>101 Dothideomycetes genomes: a test case for predicting lifestyles and emergence of pathogens.</title>
        <authorList>
            <person name="Haridas S."/>
            <person name="Albert R."/>
            <person name="Binder M."/>
            <person name="Bloem J."/>
            <person name="Labutti K."/>
            <person name="Salamov A."/>
            <person name="Andreopoulos B."/>
            <person name="Baker S."/>
            <person name="Barry K."/>
            <person name="Bills G."/>
            <person name="Bluhm B."/>
            <person name="Cannon C."/>
            <person name="Castanera R."/>
            <person name="Culley D."/>
            <person name="Daum C."/>
            <person name="Ezra D."/>
            <person name="Gonzalez J."/>
            <person name="Henrissat B."/>
            <person name="Kuo A."/>
            <person name="Liang C."/>
            <person name="Lipzen A."/>
            <person name="Lutzoni F."/>
            <person name="Magnuson J."/>
            <person name="Mondo S."/>
            <person name="Nolan M."/>
            <person name="Ohm R."/>
            <person name="Pangilinan J."/>
            <person name="Park H.-J."/>
            <person name="Ramirez L."/>
            <person name="Alfaro M."/>
            <person name="Sun H."/>
            <person name="Tritt A."/>
            <person name="Yoshinaga Y."/>
            <person name="Zwiers L.-H."/>
            <person name="Turgeon B."/>
            <person name="Goodwin S."/>
            <person name="Spatafora J."/>
            <person name="Crous P."/>
            <person name="Grigoriev I."/>
        </authorList>
    </citation>
    <scope>NUCLEOTIDE SEQUENCE</scope>
    <source>
        <strain evidence="8">CBS 113979</strain>
    </source>
</reference>
<accession>A0A6G1HFZ5</accession>
<name>A0A6G1HFZ5_9PEZI</name>
<evidence type="ECO:0000256" key="3">
    <source>
        <dbReference type="ARBA" id="ARBA00022478"/>
    </source>
</evidence>
<dbReference type="InterPro" id="IPR012340">
    <property type="entry name" value="NA-bd_OB-fold"/>
</dbReference>
<dbReference type="Pfam" id="PF00575">
    <property type="entry name" value="S1"/>
    <property type="match status" value="1"/>
</dbReference>
<sequence>MFFLHEIERIVNLHPSYFGPKMEDEINKSLTDALEGKNMGSYFVLCILQNWEISEGRCVPGTGTAEYTVHLKAVVWKPFRGEIVDGRVKNVIENGFFVEIGPLSCFVNKNMIPSDMVYDGNATPPQWTDNADQVIEKGTQVRLKIKGIRGEIGDMFSIGTIKEDYLGLLS</sequence>
<dbReference type="PROSITE" id="PS50126">
    <property type="entry name" value="S1"/>
    <property type="match status" value="1"/>
</dbReference>
<dbReference type="CDD" id="cd04462">
    <property type="entry name" value="S1_RNAPII_Rpb7"/>
    <property type="match status" value="1"/>
</dbReference>
<dbReference type="GO" id="GO:0000932">
    <property type="term" value="C:P-body"/>
    <property type="evidence" value="ECO:0007669"/>
    <property type="project" value="TreeGrafter"/>
</dbReference>
<dbReference type="SUPFAM" id="SSF50249">
    <property type="entry name" value="Nucleic acid-binding proteins"/>
    <property type="match status" value="1"/>
</dbReference>
<dbReference type="SMART" id="SM00316">
    <property type="entry name" value="S1"/>
    <property type="match status" value="1"/>
</dbReference>
<dbReference type="GO" id="GO:0006367">
    <property type="term" value="P:transcription initiation at RNA polymerase II promoter"/>
    <property type="evidence" value="ECO:0007669"/>
    <property type="project" value="TreeGrafter"/>
</dbReference>
<keyword evidence="4 6" id="KW-0804">Transcription</keyword>
<evidence type="ECO:0000313" key="9">
    <source>
        <dbReference type="Proteomes" id="UP000800041"/>
    </source>
</evidence>
<dbReference type="InterPro" id="IPR036898">
    <property type="entry name" value="RNA_pol_Rpb7-like_N_sf"/>
</dbReference>
<evidence type="ECO:0000256" key="6">
    <source>
        <dbReference type="RuleBase" id="RU369086"/>
    </source>
</evidence>
<dbReference type="EMBL" id="ML977138">
    <property type="protein sequence ID" value="KAF1992103.1"/>
    <property type="molecule type" value="Genomic_DNA"/>
</dbReference>
<evidence type="ECO:0000256" key="1">
    <source>
        <dbReference type="ARBA" id="ARBA00004123"/>
    </source>
</evidence>
<dbReference type="PANTHER" id="PTHR12709:SF4">
    <property type="entry name" value="DNA-DIRECTED RNA POLYMERASE II SUBUNIT RPB7"/>
    <property type="match status" value="1"/>
</dbReference>
<dbReference type="GO" id="GO:0003697">
    <property type="term" value="F:single-stranded DNA binding"/>
    <property type="evidence" value="ECO:0007669"/>
    <property type="project" value="TreeGrafter"/>
</dbReference>
<dbReference type="GO" id="GO:0005665">
    <property type="term" value="C:RNA polymerase II, core complex"/>
    <property type="evidence" value="ECO:0007669"/>
    <property type="project" value="UniProtKB-ARBA"/>
</dbReference>
<dbReference type="FunFam" id="2.40.50.140:FF:000043">
    <property type="entry name" value="DNA-directed RNA polymerase II subunit RPB7"/>
    <property type="match status" value="1"/>
</dbReference>
<evidence type="ECO:0000259" key="7">
    <source>
        <dbReference type="PROSITE" id="PS50126"/>
    </source>
</evidence>
<keyword evidence="9" id="KW-1185">Reference proteome</keyword>
<proteinExistence type="inferred from homology"/>
<dbReference type="GO" id="GO:0060213">
    <property type="term" value="P:positive regulation of nuclear-transcribed mRNA poly(A) tail shortening"/>
    <property type="evidence" value="ECO:0007669"/>
    <property type="project" value="TreeGrafter"/>
</dbReference>
<dbReference type="OrthoDB" id="1162399at2759"/>
<dbReference type="Pfam" id="PF03876">
    <property type="entry name" value="SHS2_Rpb7-N"/>
    <property type="match status" value="1"/>
</dbReference>
<dbReference type="GO" id="GO:0045948">
    <property type="term" value="P:positive regulation of translational initiation"/>
    <property type="evidence" value="ECO:0007669"/>
    <property type="project" value="TreeGrafter"/>
</dbReference>
<protein>
    <recommendedName>
        <fullName evidence="6">DNA-directed RNA polymerase subunit</fullName>
    </recommendedName>
</protein>
<comment type="subcellular location">
    <subcellularLocation>
        <location evidence="1 6">Nucleus</location>
    </subcellularLocation>
</comment>
<comment type="function">
    <text evidence="6">DNA-dependent RNA polymerase which catalyzes the transcription of DNA into RNA using the four ribonucleoside triphosphates as substrates.</text>
</comment>
<evidence type="ECO:0000256" key="5">
    <source>
        <dbReference type="ARBA" id="ARBA00023242"/>
    </source>
</evidence>
<dbReference type="GO" id="GO:0031369">
    <property type="term" value="F:translation initiation factor binding"/>
    <property type="evidence" value="ECO:0007669"/>
    <property type="project" value="TreeGrafter"/>
</dbReference>
<dbReference type="InterPro" id="IPR005576">
    <property type="entry name" value="Rpb7-like_N"/>
</dbReference>
<dbReference type="InterPro" id="IPR003029">
    <property type="entry name" value="S1_domain"/>
</dbReference>
<keyword evidence="3 6" id="KW-0240">DNA-directed RNA polymerase</keyword>
<gene>
    <name evidence="8" type="ORF">K402DRAFT_388672</name>
</gene>
<dbReference type="SUPFAM" id="SSF88798">
    <property type="entry name" value="N-terminal, heterodimerisation domain of RBP7 (RpoE)"/>
    <property type="match status" value="1"/>
</dbReference>
<organism evidence="8 9">
    <name type="scientific">Aulographum hederae CBS 113979</name>
    <dbReference type="NCBI Taxonomy" id="1176131"/>
    <lineage>
        <taxon>Eukaryota</taxon>
        <taxon>Fungi</taxon>
        <taxon>Dikarya</taxon>
        <taxon>Ascomycota</taxon>
        <taxon>Pezizomycotina</taxon>
        <taxon>Dothideomycetes</taxon>
        <taxon>Pleosporomycetidae</taxon>
        <taxon>Aulographales</taxon>
        <taxon>Aulographaceae</taxon>
    </lineage>
</organism>
<evidence type="ECO:0000313" key="8">
    <source>
        <dbReference type="EMBL" id="KAF1992103.1"/>
    </source>
</evidence>
<evidence type="ECO:0000256" key="2">
    <source>
        <dbReference type="ARBA" id="ARBA00009307"/>
    </source>
</evidence>
<dbReference type="CDD" id="cd04329">
    <property type="entry name" value="RNAP_II_Rpb7_N"/>
    <property type="match status" value="1"/>
</dbReference>
<dbReference type="Gene3D" id="3.30.1490.120">
    <property type="entry name" value="RNA polymerase Rpb7-like, N-terminal domain"/>
    <property type="match status" value="1"/>
</dbReference>
<feature type="domain" description="S1 motif" evidence="7">
    <location>
        <begin position="81"/>
        <end position="161"/>
    </location>
</feature>
<keyword evidence="5 6" id="KW-0539">Nucleus</keyword>
<dbReference type="InterPro" id="IPR045113">
    <property type="entry name" value="Rpb7-like"/>
</dbReference>
<dbReference type="Proteomes" id="UP000800041">
    <property type="component" value="Unassembled WGS sequence"/>
</dbReference>
<dbReference type="FunFam" id="3.30.1490.120:FF:000001">
    <property type="entry name" value="DNA-directed RNA polymerase II subunit RPB7"/>
    <property type="match status" value="1"/>
</dbReference>
<dbReference type="AlphaFoldDB" id="A0A6G1HFZ5"/>
<evidence type="ECO:0000256" key="4">
    <source>
        <dbReference type="ARBA" id="ARBA00023163"/>
    </source>
</evidence>
<comment type="similarity">
    <text evidence="2">Belongs to the eukaryotic RPB7/RPC8 RNA polymerase subunit family.</text>
</comment>
<dbReference type="GO" id="GO:0003727">
    <property type="term" value="F:single-stranded RNA binding"/>
    <property type="evidence" value="ECO:0007669"/>
    <property type="project" value="TreeGrafter"/>
</dbReference>
<dbReference type="PANTHER" id="PTHR12709">
    <property type="entry name" value="DNA-DIRECTED RNA POLYMERASE II, III"/>
    <property type="match status" value="1"/>
</dbReference>